<protein>
    <submittedName>
        <fullName evidence="2">Uncharacterized protein</fullName>
    </submittedName>
</protein>
<reference evidence="2 3" key="2">
    <citation type="submission" date="2020-08" db="EMBL/GenBank/DDBJ databases">
        <authorList>
            <person name="Partida-Martinez L."/>
            <person name="Huntemann M."/>
            <person name="Clum A."/>
            <person name="Wang J."/>
            <person name="Palaniappan K."/>
            <person name="Ritter S."/>
            <person name="Chen I.-M."/>
            <person name="Stamatis D."/>
            <person name="Reddy T."/>
            <person name="O'Malley R."/>
            <person name="Daum C."/>
            <person name="Shapiro N."/>
            <person name="Ivanova N."/>
            <person name="Kyrpides N."/>
            <person name="Woyke T."/>
        </authorList>
    </citation>
    <scope>NUCLEOTIDE SEQUENCE [LARGE SCALE GENOMIC DNA]</scope>
    <source>
        <strain evidence="2 3">AS2.23</strain>
    </source>
</reference>
<evidence type="ECO:0000313" key="3">
    <source>
        <dbReference type="Proteomes" id="UP000533269"/>
    </source>
</evidence>
<dbReference type="Proteomes" id="UP000533269">
    <property type="component" value="Unassembled WGS sequence"/>
</dbReference>
<organism evidence="2 3">
    <name type="scientific">Kineococcus radiotolerans</name>
    <dbReference type="NCBI Taxonomy" id="131568"/>
    <lineage>
        <taxon>Bacteria</taxon>
        <taxon>Bacillati</taxon>
        <taxon>Actinomycetota</taxon>
        <taxon>Actinomycetes</taxon>
        <taxon>Kineosporiales</taxon>
        <taxon>Kineosporiaceae</taxon>
        <taxon>Kineococcus</taxon>
    </lineage>
</organism>
<gene>
    <name evidence="2" type="ORF">FHR75_000896</name>
</gene>
<feature type="region of interest" description="Disordered" evidence="1">
    <location>
        <begin position="28"/>
        <end position="53"/>
    </location>
</feature>
<accession>A0A7W4XVR5</accession>
<comment type="caution">
    <text evidence="2">The sequence shown here is derived from an EMBL/GenBank/DDBJ whole genome shotgun (WGS) entry which is preliminary data.</text>
</comment>
<sequence>MTSDLTALAVLLVLLVLALAAPRWGADTRASREWSPGGPAPHPARRGEPPRAG</sequence>
<dbReference type="EMBL" id="JACHVY010000001">
    <property type="protein sequence ID" value="MBB2900108.1"/>
    <property type="molecule type" value="Genomic_DNA"/>
</dbReference>
<dbReference type="AlphaFoldDB" id="A0A7W4XVR5"/>
<evidence type="ECO:0000256" key="1">
    <source>
        <dbReference type="SAM" id="MobiDB-lite"/>
    </source>
</evidence>
<dbReference type="RefSeq" id="WP_183390501.1">
    <property type="nucleotide sequence ID" value="NZ_JACHVY010000001.1"/>
</dbReference>
<evidence type="ECO:0000313" key="2">
    <source>
        <dbReference type="EMBL" id="MBB2900108.1"/>
    </source>
</evidence>
<name>A0A7W4XVR5_KINRA</name>
<reference evidence="2 3" key="1">
    <citation type="submission" date="2020-08" db="EMBL/GenBank/DDBJ databases">
        <title>The Agave Microbiome: Exploring the role of microbial communities in plant adaptations to desert environments.</title>
        <authorList>
            <person name="Partida-Martinez L.P."/>
        </authorList>
    </citation>
    <scope>NUCLEOTIDE SEQUENCE [LARGE SCALE GENOMIC DNA]</scope>
    <source>
        <strain evidence="2 3">AS2.23</strain>
    </source>
</reference>
<proteinExistence type="predicted"/>